<proteinExistence type="predicted"/>
<dbReference type="SUPFAM" id="SSF57997">
    <property type="entry name" value="Tropomyosin"/>
    <property type="match status" value="1"/>
</dbReference>
<evidence type="ECO:0000256" key="1">
    <source>
        <dbReference type="SAM" id="Coils"/>
    </source>
</evidence>
<dbReference type="AlphaFoldDB" id="A0A841KRK8"/>
<dbReference type="Gene3D" id="1.20.5.190">
    <property type="match status" value="1"/>
</dbReference>
<feature type="coiled-coil region" evidence="1">
    <location>
        <begin position="23"/>
        <end position="64"/>
    </location>
</feature>
<dbReference type="Proteomes" id="UP000579281">
    <property type="component" value="Unassembled WGS sequence"/>
</dbReference>
<organism evidence="2 3">
    <name type="scientific">Anaerosolibacter carboniphilus</name>
    <dbReference type="NCBI Taxonomy" id="1417629"/>
    <lineage>
        <taxon>Bacteria</taxon>
        <taxon>Bacillati</taxon>
        <taxon>Bacillota</taxon>
        <taxon>Clostridia</taxon>
        <taxon>Peptostreptococcales</taxon>
        <taxon>Thermotaleaceae</taxon>
        <taxon>Anaerosolibacter</taxon>
    </lineage>
</organism>
<comment type="caution">
    <text evidence="2">The sequence shown here is derived from an EMBL/GenBank/DDBJ whole genome shotgun (WGS) entry which is preliminary data.</text>
</comment>
<name>A0A841KRK8_9FIRM</name>
<reference evidence="2 3" key="1">
    <citation type="submission" date="2020-08" db="EMBL/GenBank/DDBJ databases">
        <title>Genomic Encyclopedia of Type Strains, Phase IV (KMG-IV): sequencing the most valuable type-strain genomes for metagenomic binning, comparative biology and taxonomic classification.</title>
        <authorList>
            <person name="Goeker M."/>
        </authorList>
    </citation>
    <scope>NUCLEOTIDE SEQUENCE [LARGE SCALE GENOMIC DNA]</scope>
    <source>
        <strain evidence="2 3">DSM 103526</strain>
    </source>
</reference>
<keyword evidence="1" id="KW-0175">Coiled coil</keyword>
<evidence type="ECO:0000313" key="3">
    <source>
        <dbReference type="Proteomes" id="UP000579281"/>
    </source>
</evidence>
<sequence length="88" mass="10692">MEQEIKDTLHLLVGMIDDVGKKVDRLEVRVGSLETRMDRFEERMDRLEEEVQDVKEEQRRMNEKFDSVISMWSDHEVFIRQLKKKKII</sequence>
<evidence type="ECO:0000313" key="2">
    <source>
        <dbReference type="EMBL" id="MBB6216384.1"/>
    </source>
</evidence>
<keyword evidence="2" id="KW-0449">Lipoprotein</keyword>
<protein>
    <submittedName>
        <fullName evidence="2">Outer membrane murein-binding lipoprotein Lpp</fullName>
    </submittedName>
</protein>
<keyword evidence="3" id="KW-1185">Reference proteome</keyword>
<accession>A0A841KRK8</accession>
<gene>
    <name evidence="2" type="ORF">HNQ80_002484</name>
</gene>
<dbReference type="EMBL" id="JACHEN010000014">
    <property type="protein sequence ID" value="MBB6216384.1"/>
    <property type="molecule type" value="Genomic_DNA"/>
</dbReference>